<dbReference type="EMBL" id="JAMTCS010000009">
    <property type="protein sequence ID" value="MCP2265732.1"/>
    <property type="molecule type" value="Genomic_DNA"/>
</dbReference>
<dbReference type="InterPro" id="IPR027417">
    <property type="entry name" value="P-loop_NTPase"/>
</dbReference>
<proteinExistence type="predicted"/>
<feature type="compositionally biased region" description="Polar residues" evidence="1">
    <location>
        <begin position="11"/>
        <end position="22"/>
    </location>
</feature>
<dbReference type="Gene3D" id="3.40.50.300">
    <property type="entry name" value="P-loop containing nucleotide triphosphate hydrolases"/>
    <property type="match status" value="1"/>
</dbReference>
<dbReference type="RefSeq" id="WP_253837068.1">
    <property type="nucleotide sequence ID" value="NZ_JAMTCS010000009.1"/>
</dbReference>
<dbReference type="InterPro" id="IPR011990">
    <property type="entry name" value="TPR-like_helical_dom_sf"/>
</dbReference>
<evidence type="ECO:0000256" key="1">
    <source>
        <dbReference type="SAM" id="MobiDB-lite"/>
    </source>
</evidence>
<gene>
    <name evidence="2" type="ORF">APR03_003090</name>
</gene>
<dbReference type="SUPFAM" id="SSF48452">
    <property type="entry name" value="TPR-like"/>
    <property type="match status" value="2"/>
</dbReference>
<protein>
    <submittedName>
        <fullName evidence="2">Tetratricopeptide repeat-containing protein</fullName>
    </submittedName>
</protein>
<dbReference type="AlphaFoldDB" id="A0A9X2G295"/>
<dbReference type="Pfam" id="PF13374">
    <property type="entry name" value="TPR_10"/>
    <property type="match status" value="3"/>
</dbReference>
<dbReference type="SUPFAM" id="SSF52540">
    <property type="entry name" value="P-loop containing nucleoside triphosphate hydrolases"/>
    <property type="match status" value="1"/>
</dbReference>
<keyword evidence="3" id="KW-1185">Reference proteome</keyword>
<dbReference type="PANTHER" id="PTHR19959:SF119">
    <property type="entry name" value="FUNGAL LIPASE-LIKE DOMAIN-CONTAINING PROTEIN"/>
    <property type="match status" value="1"/>
</dbReference>
<accession>A0A9X2G295</accession>
<feature type="region of interest" description="Disordered" evidence="1">
    <location>
        <begin position="1"/>
        <end position="24"/>
    </location>
</feature>
<evidence type="ECO:0000313" key="2">
    <source>
        <dbReference type="EMBL" id="MCP2265732.1"/>
    </source>
</evidence>
<sequence length="873" mass="91389">MGFTDVVPLPSTRSGTTPTHATSPARLLAPARRTVPFVGRAAELASYRAWCADPRPVAVRLVSGPRGVGKTRLAREIAHTQARTGWTCLHVPDGAERTALATVPEGVPALLLVDDAAGRGPALTDLLRSAARRRTGTLRILLVAREAGVWFDRLETGDPGTEALLGPARVDRALRAEVLPGQVDARMVAAFAGPFAEARGLAAPEMVVASVPGNGARMLDLQAAALCAVLRTRADRPAGPVPVDVADALDELLEHERWSWFRSAEEAGVLGEKGFLPEAMDALVAAATLTDVRTPELAEGLVRRVGVVLPGAVPGAPDRVPSPGGERVARWLLDLDPARSLPGRLTDPHLLAELADVPGLLGASVGTGDPSSGPSAALRAALRMADAVAERLDARTEDHGPAVDRLGAVVAALPEDHDVLRRVSGALPHPSLALGELRAELALRTLAAVGARDAGPDDRERLAEAARDAGAALRAVGRPREAERHERRAEAALRELAAADPGRFRPRLAALLAGLGASYADQGRPAEAAGCAREAVELFRRTAADRPDGANAGVADAGLADALSVLAAASAALGDVPAALAASREAADFWRGLAAEERSAPGLARTLTDVARNLAALGRTAEAVGPADEALRLWRSLAGSDPDRHLPGLGDTLRVAGKGLAAQSAGEVAVAYLEEALDVHRRTAEENPGRYLPDLADSLQALGEVLSEAGRGQEGVTLQREAVEVQRRLVADDPGRYRPRLAGALSAVGSAYSRLDRPLAALDAEREATRTWRELAAVEPGRYVPRLARSLTTVSTSFSGLRLDDEAVAPAAEAVELLRGLVERDAGDAAVPERDRHRALLAEALRALALALHDQERFGEAQAARAEAEDLAR</sequence>
<comment type="caution">
    <text evidence="2">The sequence shown here is derived from an EMBL/GenBank/DDBJ whole genome shotgun (WGS) entry which is preliminary data.</text>
</comment>
<dbReference type="Proteomes" id="UP001139493">
    <property type="component" value="Unassembled WGS sequence"/>
</dbReference>
<organism evidence="2 3">
    <name type="scientific">Promicromonospora thailandica</name>
    <dbReference type="NCBI Taxonomy" id="765201"/>
    <lineage>
        <taxon>Bacteria</taxon>
        <taxon>Bacillati</taxon>
        <taxon>Actinomycetota</taxon>
        <taxon>Actinomycetes</taxon>
        <taxon>Micrococcales</taxon>
        <taxon>Promicromonosporaceae</taxon>
        <taxon>Promicromonospora</taxon>
    </lineage>
</organism>
<dbReference type="PANTHER" id="PTHR19959">
    <property type="entry name" value="KINESIN LIGHT CHAIN"/>
    <property type="match status" value="1"/>
</dbReference>
<name>A0A9X2G295_9MICO</name>
<reference evidence="2" key="1">
    <citation type="submission" date="2022-06" db="EMBL/GenBank/DDBJ databases">
        <title>Genomic Encyclopedia of Archaeal and Bacterial Type Strains, Phase II (KMG-II): from individual species to whole genera.</title>
        <authorList>
            <person name="Goeker M."/>
        </authorList>
    </citation>
    <scope>NUCLEOTIDE SEQUENCE</scope>
    <source>
        <strain evidence="2">DSM 26652</strain>
    </source>
</reference>
<dbReference type="PRINTS" id="PR00830">
    <property type="entry name" value="ENDOLAPTASE"/>
</dbReference>
<evidence type="ECO:0000313" key="3">
    <source>
        <dbReference type="Proteomes" id="UP001139493"/>
    </source>
</evidence>
<dbReference type="Gene3D" id="1.25.40.10">
    <property type="entry name" value="Tetratricopeptide repeat domain"/>
    <property type="match status" value="3"/>
</dbReference>